<dbReference type="InterPro" id="IPR011206">
    <property type="entry name" value="Citrate_lyase_beta/mcl1/mcl2"/>
</dbReference>
<evidence type="ECO:0000313" key="7">
    <source>
        <dbReference type="EMBL" id="XBH21139.1"/>
    </source>
</evidence>
<organism evidence="7">
    <name type="scientific">Jonesiaceae bacterium BS-20</name>
    <dbReference type="NCBI Taxonomy" id="3120821"/>
    <lineage>
        <taxon>Bacteria</taxon>
        <taxon>Bacillati</taxon>
        <taxon>Actinomycetota</taxon>
        <taxon>Actinomycetes</taxon>
        <taxon>Micrococcales</taxon>
        <taxon>Jonesiaceae</taxon>
    </lineage>
</organism>
<accession>A0AAU7DT60</accession>
<feature type="binding site" evidence="5">
    <location>
        <position position="173"/>
    </location>
    <ligand>
        <name>Mg(2+)</name>
        <dbReference type="ChEBI" id="CHEBI:18420"/>
    </ligand>
</feature>
<keyword evidence="7" id="KW-0456">Lyase</keyword>
<reference evidence="7" key="1">
    <citation type="submission" date="2024-02" db="EMBL/GenBank/DDBJ databases">
        <title>Tomenella chthoni gen. nov. sp. nov., a member of the family Jonesiaceae isolated from bat guano.</title>
        <authorList>
            <person name="Miller S.L."/>
            <person name="King J."/>
            <person name="Sankaranarayanan K."/>
            <person name="Lawson P.A."/>
        </authorList>
    </citation>
    <scope>NUCLEOTIDE SEQUENCE</scope>
    <source>
        <strain evidence="7">BS-20</strain>
    </source>
</reference>
<evidence type="ECO:0000256" key="2">
    <source>
        <dbReference type="ARBA" id="ARBA00022723"/>
    </source>
</evidence>
<dbReference type="PANTHER" id="PTHR32308">
    <property type="entry name" value="LYASE BETA SUBUNIT, PUTATIVE (AFU_ORTHOLOGUE AFUA_4G13030)-RELATED"/>
    <property type="match status" value="1"/>
</dbReference>
<comment type="cofactor">
    <cofactor evidence="1">
        <name>Mg(2+)</name>
        <dbReference type="ChEBI" id="CHEBI:18420"/>
    </cofactor>
</comment>
<proteinExistence type="predicted"/>
<keyword evidence="3 5" id="KW-0460">Magnesium</keyword>
<evidence type="ECO:0000256" key="5">
    <source>
        <dbReference type="PIRSR" id="PIRSR015582-2"/>
    </source>
</evidence>
<evidence type="ECO:0000256" key="3">
    <source>
        <dbReference type="ARBA" id="ARBA00022842"/>
    </source>
</evidence>
<dbReference type="Pfam" id="PF03328">
    <property type="entry name" value="HpcH_HpaI"/>
    <property type="match status" value="1"/>
</dbReference>
<dbReference type="InterPro" id="IPR015813">
    <property type="entry name" value="Pyrv/PenolPyrv_kinase-like_dom"/>
</dbReference>
<evidence type="ECO:0000256" key="1">
    <source>
        <dbReference type="ARBA" id="ARBA00001946"/>
    </source>
</evidence>
<dbReference type="InterPro" id="IPR040442">
    <property type="entry name" value="Pyrv_kinase-like_dom_sf"/>
</dbReference>
<dbReference type="GO" id="GO:0006107">
    <property type="term" value="P:oxaloacetate metabolic process"/>
    <property type="evidence" value="ECO:0007669"/>
    <property type="project" value="TreeGrafter"/>
</dbReference>
<gene>
    <name evidence="7" type="ORF">V5R04_13095</name>
</gene>
<dbReference type="Gene3D" id="3.20.20.60">
    <property type="entry name" value="Phosphoenolpyruvate-binding domains"/>
    <property type="match status" value="1"/>
</dbReference>
<evidence type="ECO:0000259" key="6">
    <source>
        <dbReference type="Pfam" id="PF03328"/>
    </source>
</evidence>
<protein>
    <submittedName>
        <fullName evidence="7">CoA ester lyase</fullName>
    </submittedName>
</protein>
<dbReference type="EMBL" id="CP146203">
    <property type="protein sequence ID" value="XBH21139.1"/>
    <property type="molecule type" value="Genomic_DNA"/>
</dbReference>
<feature type="binding site" evidence="4">
    <location>
        <position position="93"/>
    </location>
    <ligand>
        <name>substrate</name>
    </ligand>
</feature>
<dbReference type="PANTHER" id="PTHR32308:SF10">
    <property type="entry name" value="CITRATE LYASE SUBUNIT BETA"/>
    <property type="match status" value="1"/>
</dbReference>
<feature type="domain" description="HpcH/HpaI aldolase/citrate lyase" evidence="6">
    <location>
        <begin position="36"/>
        <end position="238"/>
    </location>
</feature>
<dbReference type="InterPro" id="IPR005000">
    <property type="entry name" value="Aldolase/citrate-lyase_domain"/>
</dbReference>
<dbReference type="SUPFAM" id="SSF51621">
    <property type="entry name" value="Phosphoenolpyruvate/pyruvate domain"/>
    <property type="match status" value="1"/>
</dbReference>
<dbReference type="AlphaFoldDB" id="A0AAU7DT60"/>
<dbReference type="GO" id="GO:0016829">
    <property type="term" value="F:lyase activity"/>
    <property type="evidence" value="ECO:0007669"/>
    <property type="project" value="UniProtKB-KW"/>
</dbReference>
<dbReference type="PIRSF" id="PIRSF015582">
    <property type="entry name" value="Cit_lyase_B"/>
    <property type="match status" value="1"/>
</dbReference>
<feature type="binding site" evidence="4">
    <location>
        <position position="147"/>
    </location>
    <ligand>
        <name>substrate</name>
    </ligand>
</feature>
<sequence length="306" mass="33238">MEQPQTASQELHHHDPDNRELVRNARAAKLPANLSRSWLLVNASRPKLFRPALMSEADSVILDLESSVAEQDKDQARDQVLHSLNSGLSAWVRINKMDTEHWEKDVAALVGAQGLRGVMLAETEKPEQVTLTAMRLQAGTPVIALVESALGIENATAIASAPGTFRLAFGVNDFRKDTGVTEDPMALAYARGKLVVASRVGKLPGPIDGPPGAADSPEEVYAACEITQRMGMTGKLCLTIEQVDDVNKGLSPSEEELRWAKEMIAAHEKSLSKKKGAKIIDGSYLPRLARAQKVANLADTYGLWRS</sequence>
<dbReference type="GO" id="GO:0000287">
    <property type="term" value="F:magnesium ion binding"/>
    <property type="evidence" value="ECO:0007669"/>
    <property type="project" value="TreeGrafter"/>
</dbReference>
<feature type="binding site" evidence="5">
    <location>
        <position position="147"/>
    </location>
    <ligand>
        <name>Mg(2+)</name>
        <dbReference type="ChEBI" id="CHEBI:18420"/>
    </ligand>
</feature>
<name>A0AAU7DT60_9MICO</name>
<evidence type="ECO:0000256" key="4">
    <source>
        <dbReference type="PIRSR" id="PIRSR015582-1"/>
    </source>
</evidence>
<keyword evidence="2 5" id="KW-0479">Metal-binding</keyword>